<organism evidence="5 6">
    <name type="scientific">Hibiscus syriacus</name>
    <name type="common">Rose of Sharon</name>
    <dbReference type="NCBI Taxonomy" id="106335"/>
    <lineage>
        <taxon>Eukaryota</taxon>
        <taxon>Viridiplantae</taxon>
        <taxon>Streptophyta</taxon>
        <taxon>Embryophyta</taxon>
        <taxon>Tracheophyta</taxon>
        <taxon>Spermatophyta</taxon>
        <taxon>Magnoliopsida</taxon>
        <taxon>eudicotyledons</taxon>
        <taxon>Gunneridae</taxon>
        <taxon>Pentapetalae</taxon>
        <taxon>rosids</taxon>
        <taxon>malvids</taxon>
        <taxon>Malvales</taxon>
        <taxon>Malvaceae</taxon>
        <taxon>Malvoideae</taxon>
        <taxon>Hibiscus</taxon>
    </lineage>
</organism>
<dbReference type="PANTHER" id="PTHR47027:SF28">
    <property type="entry name" value="ENDONUCLEASE-REVERSE TRANSCRIPTASE"/>
    <property type="match status" value="1"/>
</dbReference>
<comment type="caution">
    <text evidence="5">The sequence shown here is derived from an EMBL/GenBank/DDBJ whole genome shotgun (WGS) entry which is preliminary data.</text>
</comment>
<dbReference type="PROSITE" id="PS50102">
    <property type="entry name" value="RRM"/>
    <property type="match status" value="1"/>
</dbReference>
<dbReference type="Pfam" id="PF00078">
    <property type="entry name" value="RVT_1"/>
    <property type="match status" value="1"/>
</dbReference>
<evidence type="ECO:0000259" key="3">
    <source>
        <dbReference type="PROSITE" id="PS50102"/>
    </source>
</evidence>
<gene>
    <name evidence="5" type="ORF">F3Y22_tig00110429pilonHSYRG00061</name>
</gene>
<dbReference type="InterPro" id="IPR043502">
    <property type="entry name" value="DNA/RNA_pol_sf"/>
</dbReference>
<feature type="domain" description="Reverse transcriptase" evidence="4">
    <location>
        <begin position="202"/>
        <end position="465"/>
    </location>
</feature>
<feature type="signal peptide" evidence="2">
    <location>
        <begin position="1"/>
        <end position="21"/>
    </location>
</feature>
<dbReference type="GO" id="GO:0003723">
    <property type="term" value="F:RNA binding"/>
    <property type="evidence" value="ECO:0007669"/>
    <property type="project" value="UniProtKB-UniRule"/>
</dbReference>
<evidence type="ECO:0000313" key="6">
    <source>
        <dbReference type="Proteomes" id="UP000436088"/>
    </source>
</evidence>
<feature type="domain" description="RRM" evidence="3">
    <location>
        <begin position="52"/>
        <end position="127"/>
    </location>
</feature>
<dbReference type="SUPFAM" id="SSF54928">
    <property type="entry name" value="RNA-binding domain, RBD"/>
    <property type="match status" value="1"/>
</dbReference>
<reference evidence="5" key="1">
    <citation type="submission" date="2019-09" db="EMBL/GenBank/DDBJ databases">
        <title>Draft genome information of white flower Hibiscus syriacus.</title>
        <authorList>
            <person name="Kim Y.-M."/>
        </authorList>
    </citation>
    <scope>NUCLEOTIDE SEQUENCE [LARGE SCALE GENOMIC DNA]</scope>
    <source>
        <strain evidence="5">YM2019G1</strain>
    </source>
</reference>
<dbReference type="PROSITE" id="PS50878">
    <property type="entry name" value="RT_POL"/>
    <property type="match status" value="1"/>
</dbReference>
<dbReference type="GO" id="GO:1990904">
    <property type="term" value="C:ribonucleoprotein complex"/>
    <property type="evidence" value="ECO:0007669"/>
    <property type="project" value="UniProtKB-KW"/>
</dbReference>
<dbReference type="PANTHER" id="PTHR47027">
    <property type="entry name" value="REVERSE TRANSCRIPTASE DOMAIN-CONTAINING PROTEIN"/>
    <property type="match status" value="1"/>
</dbReference>
<keyword evidence="5" id="KW-0687">Ribonucleoprotein</keyword>
<evidence type="ECO:0000259" key="4">
    <source>
        <dbReference type="PROSITE" id="PS50878"/>
    </source>
</evidence>
<dbReference type="InterPro" id="IPR000477">
    <property type="entry name" value="RT_dom"/>
</dbReference>
<protein>
    <submittedName>
        <fullName evidence="5">28 kDa ribonucleoprotein</fullName>
    </submittedName>
</protein>
<dbReference type="InterPro" id="IPR000504">
    <property type="entry name" value="RRM_dom"/>
</dbReference>
<keyword evidence="2" id="KW-0732">Signal</keyword>
<dbReference type="Gene3D" id="3.30.70.330">
    <property type="match status" value="1"/>
</dbReference>
<dbReference type="InterPro" id="IPR035979">
    <property type="entry name" value="RBD_domain_sf"/>
</dbReference>
<dbReference type="InterPro" id="IPR012677">
    <property type="entry name" value="Nucleotide-bd_a/b_plait_sf"/>
</dbReference>
<dbReference type="EMBL" id="VEPZ02000982">
    <property type="protein sequence ID" value="KAE8705185.1"/>
    <property type="molecule type" value="Genomic_DNA"/>
</dbReference>
<feature type="chain" id="PRO_5025671534" evidence="2">
    <location>
        <begin position="22"/>
        <end position="643"/>
    </location>
</feature>
<dbReference type="Pfam" id="PF00076">
    <property type="entry name" value="RRM_1"/>
    <property type="match status" value="1"/>
</dbReference>
<sequence>MNKKNAWATFLVFGMLLSVISKDLNGRQLTVKKASPRGSRIARPPPIYGQAFRVYVGNLPWYVGNGRLEQVFSEHDKVMETRVVYDKETGRSRGFGFVTMSSETELNDAIAALDGQVDHVKSSLHRTLALLPVVDHGKPSSQMVPSKPASPYSLPLDNIPLGEKNDQLVYRIKWFLRPEKQELTTLPPAICDYTPKHYPWAALTETAKMPEEWRESTVIPIYKNKGDPQRCGNYRGIKLLSHTMKLWERVIEARLRQVTRVSENQFGFMPGRSTTEAIHLLRQLMEKYREKSRDLHMAFIDLEKAYDSVPRDTIWKTLETRRIPTAYIRAIRDMYCRSTTYVRTTVGDTEAFPVEIGLHQGSALSPYIFALIMDDIYCATPDSVPWCMLFADDIVLVAETKSELNSRLATWKIALEEKGLRINIEKTEYLCSNFNGNQNDEDVEVCIEGHVLPSKDCFKYLGSMIHKDGGVDDDVTHRIKAGWLKWRAATGVLCDKKVPLKLKGKFYRMAIRPALLYGSECWATKKDHVRRIEAAEMRMLRWTCGRTLRDMTINSAIRMSLGVVSVSEKLREGRLRWFGHVLRRLPSDAVRRVESITVDGARRKGRPRRKWEDCLRSDLRDLALTEDMTSDRKIWRLKTRVIE</sequence>
<evidence type="ECO:0000256" key="1">
    <source>
        <dbReference type="PROSITE-ProRule" id="PRU00176"/>
    </source>
</evidence>
<evidence type="ECO:0000313" key="5">
    <source>
        <dbReference type="EMBL" id="KAE8705185.1"/>
    </source>
</evidence>
<dbReference type="InterPro" id="IPR043128">
    <property type="entry name" value="Rev_trsase/Diguanyl_cyclase"/>
</dbReference>
<dbReference type="CDD" id="cd01650">
    <property type="entry name" value="RT_nLTR_like"/>
    <property type="match status" value="1"/>
</dbReference>
<dbReference type="SMART" id="SM00360">
    <property type="entry name" value="RRM"/>
    <property type="match status" value="1"/>
</dbReference>
<dbReference type="Gene3D" id="3.30.70.270">
    <property type="match status" value="1"/>
</dbReference>
<accession>A0A6A3APK6</accession>
<keyword evidence="1" id="KW-0694">RNA-binding</keyword>
<keyword evidence="6" id="KW-1185">Reference proteome</keyword>
<dbReference type="Proteomes" id="UP000436088">
    <property type="component" value="Unassembled WGS sequence"/>
</dbReference>
<evidence type="ECO:0000256" key="2">
    <source>
        <dbReference type="SAM" id="SignalP"/>
    </source>
</evidence>
<dbReference type="SUPFAM" id="SSF56672">
    <property type="entry name" value="DNA/RNA polymerases"/>
    <property type="match status" value="1"/>
</dbReference>
<name>A0A6A3APK6_HIBSY</name>
<dbReference type="AlphaFoldDB" id="A0A6A3APK6"/>
<proteinExistence type="predicted"/>